<proteinExistence type="predicted"/>
<dbReference type="EMBL" id="LAZR01000004">
    <property type="protein sequence ID" value="KKO10567.1"/>
    <property type="molecule type" value="Genomic_DNA"/>
</dbReference>
<dbReference type="GO" id="GO:0002143">
    <property type="term" value="P:tRNA wobble position uridine thiolation"/>
    <property type="evidence" value="ECO:0007669"/>
    <property type="project" value="InterPro"/>
</dbReference>
<evidence type="ECO:0000313" key="1">
    <source>
        <dbReference type="EMBL" id="KKO10567.1"/>
    </source>
</evidence>
<reference evidence="1" key="1">
    <citation type="journal article" date="2015" name="Nature">
        <title>Complex archaea that bridge the gap between prokaryotes and eukaryotes.</title>
        <authorList>
            <person name="Spang A."/>
            <person name="Saw J.H."/>
            <person name="Jorgensen S.L."/>
            <person name="Zaremba-Niedzwiedzka K."/>
            <person name="Martijn J."/>
            <person name="Lind A.E."/>
            <person name="van Eijk R."/>
            <person name="Schleper C."/>
            <person name="Guy L."/>
            <person name="Ettema T.J."/>
        </authorList>
    </citation>
    <scope>NUCLEOTIDE SEQUENCE</scope>
</reference>
<sequence length="97" mass="10164">MSTLHIVSKSPFRTDALQRCLSLVAPGDSIILIEDGVLAVNLSILGERISGTDVSCFALAGDLIARSLTTAGTEIQQADAASFVALVCEHRNSISYG</sequence>
<dbReference type="InterPro" id="IPR027396">
    <property type="entry name" value="DsrEFH-like"/>
</dbReference>
<name>A0A0F9YEC0_9ZZZZ</name>
<dbReference type="NCBIfam" id="TIGR03011">
    <property type="entry name" value="sulf_tusB_dsrH"/>
    <property type="match status" value="1"/>
</dbReference>
<dbReference type="AlphaFoldDB" id="A0A0F9YEC0"/>
<dbReference type="InterPro" id="IPR007215">
    <property type="entry name" value="Sulphur_relay_TusB/DsrH"/>
</dbReference>
<comment type="caution">
    <text evidence="1">The sequence shown here is derived from an EMBL/GenBank/DDBJ whole genome shotgun (WGS) entry which is preliminary data.</text>
</comment>
<evidence type="ECO:0008006" key="2">
    <source>
        <dbReference type="Google" id="ProtNLM"/>
    </source>
</evidence>
<accession>A0A0F9YEC0</accession>
<dbReference type="PANTHER" id="PTHR37526:SF1">
    <property type="entry name" value="PROTEIN TUSB"/>
    <property type="match status" value="1"/>
</dbReference>
<dbReference type="Gene3D" id="3.40.1260.10">
    <property type="entry name" value="DsrEFH-like"/>
    <property type="match status" value="1"/>
</dbReference>
<organism evidence="1">
    <name type="scientific">marine sediment metagenome</name>
    <dbReference type="NCBI Taxonomy" id="412755"/>
    <lineage>
        <taxon>unclassified sequences</taxon>
        <taxon>metagenomes</taxon>
        <taxon>ecological metagenomes</taxon>
    </lineage>
</organism>
<protein>
    <recommendedName>
        <fullName evidence="2">Sulfurtransferase complex subunit TusB</fullName>
    </recommendedName>
</protein>
<dbReference type="GO" id="GO:1990228">
    <property type="term" value="C:sulfurtransferase complex"/>
    <property type="evidence" value="ECO:0007669"/>
    <property type="project" value="TreeGrafter"/>
</dbReference>
<dbReference type="PANTHER" id="PTHR37526">
    <property type="entry name" value="PROTEIN TUSB"/>
    <property type="match status" value="1"/>
</dbReference>
<dbReference type="SUPFAM" id="SSF75169">
    <property type="entry name" value="DsrEFH-like"/>
    <property type="match status" value="1"/>
</dbReference>
<dbReference type="Pfam" id="PF04077">
    <property type="entry name" value="DsrH"/>
    <property type="match status" value="1"/>
</dbReference>
<gene>
    <name evidence="1" type="ORF">LCGC14_0020470</name>
</gene>